<evidence type="ECO:0000256" key="1">
    <source>
        <dbReference type="SAM" id="MobiDB-lite"/>
    </source>
</evidence>
<proteinExistence type="predicted"/>
<comment type="caution">
    <text evidence="2">The sequence shown here is derived from an EMBL/GenBank/DDBJ whole genome shotgun (WGS) entry which is preliminary data.</text>
</comment>
<keyword evidence="3" id="KW-1185">Reference proteome</keyword>
<organism evidence="2 3">
    <name type="scientific">Colletotrichum asianum</name>
    <dbReference type="NCBI Taxonomy" id="702518"/>
    <lineage>
        <taxon>Eukaryota</taxon>
        <taxon>Fungi</taxon>
        <taxon>Dikarya</taxon>
        <taxon>Ascomycota</taxon>
        <taxon>Pezizomycotina</taxon>
        <taxon>Sordariomycetes</taxon>
        <taxon>Hypocreomycetidae</taxon>
        <taxon>Glomerellales</taxon>
        <taxon>Glomerellaceae</taxon>
        <taxon>Colletotrichum</taxon>
        <taxon>Colletotrichum gloeosporioides species complex</taxon>
    </lineage>
</organism>
<dbReference type="OrthoDB" id="4847180at2759"/>
<dbReference type="AlphaFoldDB" id="A0A8H3ZDG8"/>
<dbReference type="EMBL" id="WOWK01000201">
    <property type="protein sequence ID" value="KAF0315489.1"/>
    <property type="molecule type" value="Genomic_DNA"/>
</dbReference>
<evidence type="ECO:0000313" key="3">
    <source>
        <dbReference type="Proteomes" id="UP000434172"/>
    </source>
</evidence>
<protein>
    <submittedName>
        <fullName evidence="2">Uncharacterized protein</fullName>
    </submittedName>
</protein>
<gene>
    <name evidence="2" type="ORF">GQ607_017283</name>
</gene>
<evidence type="ECO:0000313" key="2">
    <source>
        <dbReference type="EMBL" id="KAF0315489.1"/>
    </source>
</evidence>
<accession>A0A8H3ZDG8</accession>
<sequence>MARPFAHPRERRAPNAESNLESGTPPEKDAFLQTLTTSCDLRPTPDRYVNNFIQALEACRDPPASYPTPTLRQGLTRIATSAIFVPMCSGMCSRLNYDPASRFFDIRMPAPVHEVFSISLVSELDKELQHIARQPDKDGAFAAQPINGGSSRIVIDHAVEESADGEPTSQESVPCTITLQRHPDVRFQYIKAAFPGVVVEVFYSQNGKDTESLAWEYIRISTDTSKPLSVLTWTTTSNHRKYHFGSPNTHMKREMGLICLAFAPTLLMK</sequence>
<reference evidence="2 3" key="1">
    <citation type="submission" date="2019-12" db="EMBL/GenBank/DDBJ databases">
        <title>A genome sequence resource for the geographically widespread anthracnose pathogen Colletotrichum asianum.</title>
        <authorList>
            <person name="Meng Y."/>
        </authorList>
    </citation>
    <scope>NUCLEOTIDE SEQUENCE [LARGE SCALE GENOMIC DNA]</scope>
    <source>
        <strain evidence="2 3">ICMP 18580</strain>
    </source>
</reference>
<feature type="region of interest" description="Disordered" evidence="1">
    <location>
        <begin position="1"/>
        <end position="27"/>
    </location>
</feature>
<name>A0A8H3ZDG8_9PEZI</name>
<dbReference type="Proteomes" id="UP000434172">
    <property type="component" value="Unassembled WGS sequence"/>
</dbReference>